<evidence type="ECO:0000313" key="1">
    <source>
        <dbReference type="EMBL" id="MED6236598.1"/>
    </source>
</evidence>
<proteinExistence type="predicted"/>
<reference evidence="1 2" key="1">
    <citation type="submission" date="2021-07" db="EMBL/GenBank/DDBJ databases">
        <authorList>
            <person name="Palmer J.M."/>
        </authorList>
    </citation>
    <scope>NUCLEOTIDE SEQUENCE [LARGE SCALE GENOMIC DNA]</scope>
    <source>
        <strain evidence="1 2">AT_MEX2019</strain>
        <tissue evidence="1">Muscle</tissue>
    </source>
</reference>
<organism evidence="1 2">
    <name type="scientific">Ataeniobius toweri</name>
    <dbReference type="NCBI Taxonomy" id="208326"/>
    <lineage>
        <taxon>Eukaryota</taxon>
        <taxon>Metazoa</taxon>
        <taxon>Chordata</taxon>
        <taxon>Craniata</taxon>
        <taxon>Vertebrata</taxon>
        <taxon>Euteleostomi</taxon>
        <taxon>Actinopterygii</taxon>
        <taxon>Neopterygii</taxon>
        <taxon>Teleostei</taxon>
        <taxon>Neoteleostei</taxon>
        <taxon>Acanthomorphata</taxon>
        <taxon>Ovalentaria</taxon>
        <taxon>Atherinomorphae</taxon>
        <taxon>Cyprinodontiformes</taxon>
        <taxon>Goodeidae</taxon>
        <taxon>Ataeniobius</taxon>
    </lineage>
</organism>
<dbReference type="Proteomes" id="UP001345963">
    <property type="component" value="Unassembled WGS sequence"/>
</dbReference>
<gene>
    <name evidence="1" type="ORF">ATANTOWER_011499</name>
</gene>
<protein>
    <submittedName>
        <fullName evidence="1">Uncharacterized protein</fullName>
    </submittedName>
</protein>
<accession>A0ABU7AF02</accession>
<evidence type="ECO:0000313" key="2">
    <source>
        <dbReference type="Proteomes" id="UP001345963"/>
    </source>
</evidence>
<feature type="non-terminal residue" evidence="1">
    <location>
        <position position="1"/>
    </location>
</feature>
<comment type="caution">
    <text evidence="1">The sequence shown here is derived from an EMBL/GenBank/DDBJ whole genome shotgun (WGS) entry which is preliminary data.</text>
</comment>
<sequence length="100" mass="11040">FRRCFEKAVGQVDEFKGEGGEQQCQAVCCVVEAGWSCLRLLADKLGHHSGLQEVEPSQLQALMSHTLLCHPQTQVPGLCGQMRAWDHLDLRTSASSCRVT</sequence>
<name>A0ABU7AF02_9TELE</name>
<keyword evidence="2" id="KW-1185">Reference proteome</keyword>
<dbReference type="EMBL" id="JAHUTI010012328">
    <property type="protein sequence ID" value="MED6236598.1"/>
    <property type="molecule type" value="Genomic_DNA"/>
</dbReference>